<dbReference type="Gene3D" id="3.40.50.620">
    <property type="entry name" value="HUPs"/>
    <property type="match status" value="1"/>
</dbReference>
<dbReference type="InterPro" id="IPR014729">
    <property type="entry name" value="Rossmann-like_a/b/a_fold"/>
</dbReference>
<keyword evidence="1" id="KW-1133">Transmembrane helix</keyword>
<evidence type="ECO:0000259" key="2">
    <source>
        <dbReference type="Pfam" id="PF02698"/>
    </source>
</evidence>
<dbReference type="InterPro" id="IPR051599">
    <property type="entry name" value="Cell_Envelope_Assoc"/>
</dbReference>
<feature type="transmembrane region" description="Helical" evidence="1">
    <location>
        <begin position="12"/>
        <end position="32"/>
    </location>
</feature>
<proteinExistence type="predicted"/>
<dbReference type="Pfam" id="PF02698">
    <property type="entry name" value="DUF218"/>
    <property type="match status" value="1"/>
</dbReference>
<evidence type="ECO:0000313" key="3">
    <source>
        <dbReference type="EMBL" id="MXP00812.1"/>
    </source>
</evidence>
<feature type="domain" description="DUF218" evidence="2">
    <location>
        <begin position="44"/>
        <end position="164"/>
    </location>
</feature>
<organism evidence="3 4">
    <name type="scientific">Croceibacterium xixiisoli</name>
    <dbReference type="NCBI Taxonomy" id="1476466"/>
    <lineage>
        <taxon>Bacteria</taxon>
        <taxon>Pseudomonadati</taxon>
        <taxon>Pseudomonadota</taxon>
        <taxon>Alphaproteobacteria</taxon>
        <taxon>Sphingomonadales</taxon>
        <taxon>Erythrobacteraceae</taxon>
        <taxon>Croceibacterium</taxon>
    </lineage>
</organism>
<keyword evidence="4" id="KW-1185">Reference proteome</keyword>
<evidence type="ECO:0000256" key="1">
    <source>
        <dbReference type="SAM" id="Phobius"/>
    </source>
</evidence>
<keyword evidence="1" id="KW-0472">Membrane</keyword>
<dbReference type="AlphaFoldDB" id="A0A6I4U0G1"/>
<name>A0A6I4U0G1_9SPHN</name>
<dbReference type="InterPro" id="IPR003848">
    <property type="entry name" value="DUF218"/>
</dbReference>
<dbReference type="Proteomes" id="UP000469430">
    <property type="component" value="Unassembled WGS sequence"/>
</dbReference>
<dbReference type="EMBL" id="WTYJ01000005">
    <property type="protein sequence ID" value="MXP00812.1"/>
    <property type="molecule type" value="Genomic_DNA"/>
</dbReference>
<keyword evidence="1" id="KW-0812">Transmembrane</keyword>
<sequence>MAGRPRGRFRRILTWVLLGFFAWLVVLSLLIVRAGLQDDGSSADVAIVLGAAVSGNQPSPVFEQRIRHGMLLYRQGRVRGLIFTGGTASPAVPAEATVAKNFAMAGGIPAAAIDTEVVSRTTPGNLRQARTIMQQRQWRRALVVSDPLHLKRSLAMCGALQMDCRGSATRTSRYRSLKTRAEFLLRELFYYHVFLIRGA</sequence>
<evidence type="ECO:0000313" key="4">
    <source>
        <dbReference type="Proteomes" id="UP000469430"/>
    </source>
</evidence>
<protein>
    <submittedName>
        <fullName evidence="3">YdcF family protein</fullName>
    </submittedName>
</protein>
<dbReference type="CDD" id="cd06259">
    <property type="entry name" value="YdcF-like"/>
    <property type="match status" value="1"/>
</dbReference>
<dbReference type="GO" id="GO:0005886">
    <property type="term" value="C:plasma membrane"/>
    <property type="evidence" value="ECO:0007669"/>
    <property type="project" value="TreeGrafter"/>
</dbReference>
<comment type="caution">
    <text evidence="3">The sequence shown here is derived from an EMBL/GenBank/DDBJ whole genome shotgun (WGS) entry which is preliminary data.</text>
</comment>
<reference evidence="3 4" key="1">
    <citation type="submission" date="2019-12" db="EMBL/GenBank/DDBJ databases">
        <title>Genomic-based taxomic classification of the family Erythrobacteraceae.</title>
        <authorList>
            <person name="Xu L."/>
        </authorList>
    </citation>
    <scope>NUCLEOTIDE SEQUENCE [LARGE SCALE GENOMIC DNA]</scope>
    <source>
        <strain evidence="3 4">S36</strain>
    </source>
</reference>
<dbReference type="PANTHER" id="PTHR30336:SF20">
    <property type="entry name" value="DUF218 DOMAIN-CONTAINING PROTEIN"/>
    <property type="match status" value="1"/>
</dbReference>
<dbReference type="OrthoDB" id="9782395at2"/>
<accession>A0A6I4U0G1</accession>
<gene>
    <name evidence="3" type="ORF">GRI97_17620</name>
</gene>
<dbReference type="PANTHER" id="PTHR30336">
    <property type="entry name" value="INNER MEMBRANE PROTEIN, PROBABLE PERMEASE"/>
    <property type="match status" value="1"/>
</dbReference>